<reference evidence="8 9" key="1">
    <citation type="submission" date="2016-06" db="EMBL/GenBank/DDBJ databases">
        <title>Evolution of pathogenesis and genome organization in the Tremellales.</title>
        <authorList>
            <person name="Cuomo C."/>
            <person name="Litvintseva A."/>
            <person name="Heitman J."/>
            <person name="Chen Y."/>
            <person name="Sun S."/>
            <person name="Springer D."/>
            <person name="Dromer F."/>
            <person name="Young S."/>
            <person name="Zeng Q."/>
            <person name="Chapman S."/>
            <person name="Gujja S."/>
            <person name="Saif S."/>
            <person name="Birren B."/>
        </authorList>
    </citation>
    <scope>NUCLEOTIDE SEQUENCE [LARGE SCALE GENOMIC DNA]</scope>
    <source>
        <strain evidence="8 9">CBS 6039</strain>
    </source>
</reference>
<comment type="caution">
    <text evidence="8">The sequence shown here is derived from an EMBL/GenBank/DDBJ whole genome shotgun (WGS) entry which is preliminary data.</text>
</comment>
<dbReference type="STRING" id="1295533.A0A1E3HPI4"/>
<dbReference type="GeneID" id="30155227"/>
<accession>A0A1E3HPI4</accession>
<feature type="domain" description="FAD dependent oxidoreductase" evidence="7">
    <location>
        <begin position="9"/>
        <end position="368"/>
    </location>
</feature>
<evidence type="ECO:0000259" key="7">
    <source>
        <dbReference type="Pfam" id="PF01266"/>
    </source>
</evidence>
<evidence type="ECO:0000256" key="3">
    <source>
        <dbReference type="ARBA" id="ARBA00022630"/>
    </source>
</evidence>
<dbReference type="RefSeq" id="XP_018993316.1">
    <property type="nucleotide sequence ID" value="XM_019137880.1"/>
</dbReference>
<evidence type="ECO:0000256" key="6">
    <source>
        <dbReference type="PIRSR" id="PIRSR000189-1"/>
    </source>
</evidence>
<dbReference type="GO" id="GO:0005737">
    <property type="term" value="C:cytoplasm"/>
    <property type="evidence" value="ECO:0007669"/>
    <property type="project" value="TreeGrafter"/>
</dbReference>
<dbReference type="GO" id="GO:0071949">
    <property type="term" value="F:FAD binding"/>
    <property type="evidence" value="ECO:0007669"/>
    <property type="project" value="InterPro"/>
</dbReference>
<dbReference type="OrthoDB" id="2015447at2759"/>
<dbReference type="Gene3D" id="3.40.50.720">
    <property type="entry name" value="NAD(P)-binding Rossmann-like Domain"/>
    <property type="match status" value="1"/>
</dbReference>
<dbReference type="InterPro" id="IPR006076">
    <property type="entry name" value="FAD-dep_OxRdtase"/>
</dbReference>
<evidence type="ECO:0000313" key="8">
    <source>
        <dbReference type="EMBL" id="ODN78270.1"/>
    </source>
</evidence>
<evidence type="ECO:0000256" key="4">
    <source>
        <dbReference type="ARBA" id="ARBA00022827"/>
    </source>
</evidence>
<keyword evidence="5" id="KW-0560">Oxidoreductase</keyword>
<evidence type="ECO:0000256" key="5">
    <source>
        <dbReference type="ARBA" id="ARBA00023002"/>
    </source>
</evidence>
<gene>
    <name evidence="8" type="ORF">L202_03918</name>
</gene>
<dbReference type="InterPro" id="IPR023209">
    <property type="entry name" value="DAO"/>
</dbReference>
<dbReference type="PANTHER" id="PTHR11530">
    <property type="entry name" value="D-AMINO ACID OXIDASE"/>
    <property type="match status" value="1"/>
</dbReference>
<evidence type="ECO:0000256" key="1">
    <source>
        <dbReference type="ARBA" id="ARBA00001974"/>
    </source>
</evidence>
<dbReference type="Proteomes" id="UP000094065">
    <property type="component" value="Unassembled WGS sequence"/>
</dbReference>
<dbReference type="AlphaFoldDB" id="A0A1E3HPI4"/>
<feature type="binding site" evidence="6">
    <location>
        <position position="303"/>
    </location>
    <ligand>
        <name>D-dopa</name>
        <dbReference type="ChEBI" id="CHEBI:149689"/>
    </ligand>
</feature>
<dbReference type="GO" id="GO:0003884">
    <property type="term" value="F:D-amino-acid oxidase activity"/>
    <property type="evidence" value="ECO:0007669"/>
    <property type="project" value="InterPro"/>
</dbReference>
<keyword evidence="4 6" id="KW-0274">FAD</keyword>
<dbReference type="PIRSF" id="PIRSF000189">
    <property type="entry name" value="D-aa_oxidase"/>
    <property type="match status" value="1"/>
</dbReference>
<dbReference type="EMBL" id="AWGJ01000006">
    <property type="protein sequence ID" value="ODN78270.1"/>
    <property type="molecule type" value="Genomic_DNA"/>
</dbReference>
<evidence type="ECO:0000313" key="9">
    <source>
        <dbReference type="Proteomes" id="UP000094065"/>
    </source>
</evidence>
<organism evidence="8 9">
    <name type="scientific">Cryptococcus amylolentus CBS 6039</name>
    <dbReference type="NCBI Taxonomy" id="1295533"/>
    <lineage>
        <taxon>Eukaryota</taxon>
        <taxon>Fungi</taxon>
        <taxon>Dikarya</taxon>
        <taxon>Basidiomycota</taxon>
        <taxon>Agaricomycotina</taxon>
        <taxon>Tremellomycetes</taxon>
        <taxon>Tremellales</taxon>
        <taxon>Cryptococcaceae</taxon>
        <taxon>Cryptococcus</taxon>
    </lineage>
</organism>
<name>A0A1E3HPI4_9TREE</name>
<comment type="cofactor">
    <cofactor evidence="1 6">
        <name>FAD</name>
        <dbReference type="ChEBI" id="CHEBI:57692"/>
    </cofactor>
</comment>
<dbReference type="SUPFAM" id="SSF51971">
    <property type="entry name" value="Nucleotide-binding domain"/>
    <property type="match status" value="1"/>
</dbReference>
<protein>
    <recommendedName>
        <fullName evidence="7">FAD dependent oxidoreductase domain-containing protein</fullName>
    </recommendedName>
</protein>
<dbReference type="PANTHER" id="PTHR11530:SF30">
    <property type="entry name" value="FAD DEPENDENT OXIDOREDUCTASE DOMAIN-CONTAINING PROTEIN"/>
    <property type="match status" value="1"/>
</dbReference>
<keyword evidence="9" id="KW-1185">Reference proteome</keyword>
<evidence type="ECO:0000256" key="2">
    <source>
        <dbReference type="ARBA" id="ARBA00006730"/>
    </source>
</evidence>
<keyword evidence="3" id="KW-0285">Flavoprotein</keyword>
<dbReference type="Pfam" id="PF01266">
    <property type="entry name" value="DAO"/>
    <property type="match status" value="1"/>
</dbReference>
<proteinExistence type="inferred from homology"/>
<feature type="binding site" evidence="6">
    <location>
        <position position="188"/>
    </location>
    <ligand>
        <name>FAD</name>
        <dbReference type="ChEBI" id="CHEBI:57692"/>
    </ligand>
</feature>
<dbReference type="SUPFAM" id="SSF54373">
    <property type="entry name" value="FAD-linked reductases, C-terminal domain"/>
    <property type="match status" value="1"/>
</dbReference>
<dbReference type="Gene3D" id="3.30.9.10">
    <property type="entry name" value="D-Amino Acid Oxidase, subunit A, domain 2"/>
    <property type="match status" value="1"/>
</dbReference>
<comment type="similarity">
    <text evidence="2">Belongs to the DAMOX/DASOX family.</text>
</comment>
<dbReference type="GO" id="GO:0019478">
    <property type="term" value="P:D-amino acid catabolic process"/>
    <property type="evidence" value="ECO:0007669"/>
    <property type="project" value="TreeGrafter"/>
</dbReference>
<sequence length="378" mass="41518">MTTAKAKFDVVVLGCGVLGLSVAKELVRKGLRTALVAKDLPEDVQSTGFASPWAGAYWISQTANKEEQECERYTFEQLKTVAKEQPSIVQLMPFYHYWNNPDSWKEPWWKDLVSNYRHLPSSEVPPSYKYGVGYESFSIHAPLYLSYLASSLRAAPASVPIIRHRLSSLDEAYNLPSIGPVSLVVNATGLGAKTLLGVEDDNVHAAKGQSVIVKAPGVKGSWGLKDKHELENQRAIVTSRPGPEDHVVLNGYYFANDASTDLLPARSIQMLKDAHKLHPPLDGKDGKGTWEDIEVVEQLVGIRPSREGGMRVEIEERKIGDGVKEELRAVRTKGEKEDEGREVGVLHAYGIGVGGYQASLGVAKKAGELAQAWFDKKA</sequence>